<reference evidence="1 2" key="1">
    <citation type="submission" date="2015-09" db="EMBL/GenBank/DDBJ databases">
        <authorList>
            <consortium name="Pathogen Informatics"/>
        </authorList>
    </citation>
    <scope>NUCLEOTIDE SEQUENCE [LARGE SCALE GENOMIC DNA]</scope>
    <source>
        <strain evidence="1 2">2789STDY5834899</strain>
    </source>
</reference>
<organism evidence="1 2">
    <name type="scientific">Bacteroides thetaiotaomicron</name>
    <dbReference type="NCBI Taxonomy" id="818"/>
    <lineage>
        <taxon>Bacteria</taxon>
        <taxon>Pseudomonadati</taxon>
        <taxon>Bacteroidota</taxon>
        <taxon>Bacteroidia</taxon>
        <taxon>Bacteroidales</taxon>
        <taxon>Bacteroidaceae</taxon>
        <taxon>Bacteroides</taxon>
    </lineage>
</organism>
<protein>
    <submittedName>
        <fullName evidence="1">Uncharacterized protein</fullName>
    </submittedName>
</protein>
<proteinExistence type="predicted"/>
<dbReference type="Proteomes" id="UP000095576">
    <property type="component" value="Unassembled WGS sequence"/>
</dbReference>
<name>A0A174NPM6_BACT4</name>
<dbReference type="EMBL" id="CZAP01000006">
    <property type="protein sequence ID" value="CUP49211.1"/>
    <property type="molecule type" value="Genomic_DNA"/>
</dbReference>
<dbReference type="RefSeq" id="WP_032588449.1">
    <property type="nucleotide sequence ID" value="NZ_CZAP01000006.1"/>
</dbReference>
<accession>A0A174NPM6</accession>
<evidence type="ECO:0000313" key="1">
    <source>
        <dbReference type="EMBL" id="CUP49211.1"/>
    </source>
</evidence>
<gene>
    <name evidence="1" type="ORF">ERS852511_02280</name>
</gene>
<sequence length="179" mass="21667">MTVADELGALKPYFADGVAETEQEKMDELYAIFHRDFFENTVIIDGIPLKVKPYLYKNSKKDNLPVDFERYYEKFVHVITRTIKGGRYKTSGKIREFREERANRVHWIRPILENKEDKRITYFQYIEDDGTLRDYYWYRGKQYIVIVEYIQPDYALITGFCVDCDNQPYYQNKYINREK</sequence>
<dbReference type="AlphaFoldDB" id="A0A174NPM6"/>
<evidence type="ECO:0000313" key="2">
    <source>
        <dbReference type="Proteomes" id="UP000095576"/>
    </source>
</evidence>